<dbReference type="GO" id="GO:0008654">
    <property type="term" value="P:phospholipid biosynthetic process"/>
    <property type="evidence" value="ECO:0007669"/>
    <property type="project" value="TreeGrafter"/>
</dbReference>
<feature type="compositionally biased region" description="Polar residues" evidence="1">
    <location>
        <begin position="111"/>
        <end position="130"/>
    </location>
</feature>
<dbReference type="InterPro" id="IPR052744">
    <property type="entry name" value="GPAT/DAPAT"/>
</dbReference>
<proteinExistence type="predicted"/>
<organism evidence="2 3">
    <name type="scientific">Candida boidinii</name>
    <name type="common">Yeast</name>
    <dbReference type="NCBI Taxonomy" id="5477"/>
    <lineage>
        <taxon>Eukaryota</taxon>
        <taxon>Fungi</taxon>
        <taxon>Dikarya</taxon>
        <taxon>Ascomycota</taxon>
        <taxon>Saccharomycotina</taxon>
        <taxon>Pichiomycetes</taxon>
        <taxon>Pichiales</taxon>
        <taxon>Pichiaceae</taxon>
        <taxon>Ogataea</taxon>
        <taxon>Ogataea/Candida clade</taxon>
    </lineage>
</organism>
<feature type="compositionally biased region" description="Low complexity" evidence="1">
    <location>
        <begin position="143"/>
        <end position="169"/>
    </location>
</feature>
<reference evidence="2" key="1">
    <citation type="submission" date="2023-04" db="EMBL/GenBank/DDBJ databases">
        <title>Candida boidinii NBRC 10035.</title>
        <authorList>
            <person name="Ichikawa N."/>
            <person name="Sato H."/>
            <person name="Tonouchi N."/>
        </authorList>
    </citation>
    <scope>NUCLEOTIDE SEQUENCE</scope>
    <source>
        <strain evidence="2">NBRC 10035</strain>
    </source>
</reference>
<dbReference type="PANTHER" id="PTHR31605:SF0">
    <property type="entry name" value="GLYCEROL-3-PHOSPHATE O-ACYLTRANSFERASE 1"/>
    <property type="match status" value="1"/>
</dbReference>
<feature type="compositionally biased region" description="Low complexity" evidence="1">
    <location>
        <begin position="181"/>
        <end position="196"/>
    </location>
</feature>
<evidence type="ECO:0000313" key="2">
    <source>
        <dbReference type="EMBL" id="GME77971.1"/>
    </source>
</evidence>
<evidence type="ECO:0000256" key="1">
    <source>
        <dbReference type="SAM" id="MobiDB-lite"/>
    </source>
</evidence>
<dbReference type="EMBL" id="BSXN01002902">
    <property type="protein sequence ID" value="GME77971.1"/>
    <property type="molecule type" value="Genomic_DNA"/>
</dbReference>
<accession>A0A9W6WL50</accession>
<evidence type="ECO:0000313" key="3">
    <source>
        <dbReference type="Proteomes" id="UP001165120"/>
    </source>
</evidence>
<feature type="compositionally biased region" description="Polar residues" evidence="1">
    <location>
        <begin position="170"/>
        <end position="180"/>
    </location>
</feature>
<feature type="compositionally biased region" description="Acidic residues" evidence="1">
    <location>
        <begin position="224"/>
        <end position="235"/>
    </location>
</feature>
<feature type="region of interest" description="Disordered" evidence="1">
    <location>
        <begin position="95"/>
        <end position="235"/>
    </location>
</feature>
<name>A0A9W6WL50_CANBO</name>
<gene>
    <name evidence="2" type="ORF">Cboi02_000567900</name>
</gene>
<dbReference type="AlphaFoldDB" id="A0A9W6WL50"/>
<dbReference type="PANTHER" id="PTHR31605">
    <property type="entry name" value="GLYCEROL-3-PHOSPHATE O-ACYLTRANSFERASE 1"/>
    <property type="match status" value="1"/>
</dbReference>
<sequence>MTYSSLKTGEVGMDILKSLSPLAISLTSNSNELQVLKNERKNLSFEVTEVVNELGPKVFPHLKTLNIENLSLHRQTQEEKDAQEIAEDDEYQRRVVSARRNRSNSDVSLESGFTDNDASDTNLPNLSNISIFPDVLQMKDSSGDSSESEPQSTTSSSLRRSPSSISVDSNFSNNSWVNLKQNQSGSSATASGSGNSDLNETSILNRIRKNVIERNKEEGKEQDTLADDDNDVEDD</sequence>
<dbReference type="GO" id="GO:0016287">
    <property type="term" value="F:glycerone-phosphate O-acyltransferase activity"/>
    <property type="evidence" value="ECO:0007669"/>
    <property type="project" value="TreeGrafter"/>
</dbReference>
<dbReference type="GO" id="GO:0004366">
    <property type="term" value="F:glycerol-3-phosphate O-acyltransferase activity"/>
    <property type="evidence" value="ECO:0007669"/>
    <property type="project" value="TreeGrafter"/>
</dbReference>
<feature type="compositionally biased region" description="Basic and acidic residues" evidence="1">
    <location>
        <begin position="210"/>
        <end position="223"/>
    </location>
</feature>
<dbReference type="Proteomes" id="UP001165120">
    <property type="component" value="Unassembled WGS sequence"/>
</dbReference>
<keyword evidence="3" id="KW-1185">Reference proteome</keyword>
<comment type="caution">
    <text evidence="2">The sequence shown here is derived from an EMBL/GenBank/DDBJ whole genome shotgun (WGS) entry which is preliminary data.</text>
</comment>
<protein>
    <submittedName>
        <fullName evidence="2">Unnamed protein product</fullName>
    </submittedName>
</protein>